<keyword evidence="7" id="KW-0325">Glycoprotein</keyword>
<evidence type="ECO:0000256" key="6">
    <source>
        <dbReference type="ARBA" id="ARBA00023157"/>
    </source>
</evidence>
<dbReference type="AlphaFoldDB" id="A0A9N9AAU0"/>
<dbReference type="CDD" id="cd11010">
    <property type="entry name" value="S1-P1_nuclease"/>
    <property type="match status" value="1"/>
</dbReference>
<feature type="chain" id="PRO_5040386177" evidence="8">
    <location>
        <begin position="22"/>
        <end position="326"/>
    </location>
</feature>
<evidence type="ECO:0000256" key="2">
    <source>
        <dbReference type="ARBA" id="ARBA00022722"/>
    </source>
</evidence>
<dbReference type="Pfam" id="PF02265">
    <property type="entry name" value="S1-P1_nuclease"/>
    <property type="match status" value="1"/>
</dbReference>
<accession>A0A9N9AAU0</accession>
<proteinExistence type="inferred from homology"/>
<dbReference type="Proteomes" id="UP000789572">
    <property type="component" value="Unassembled WGS sequence"/>
</dbReference>
<evidence type="ECO:0000256" key="1">
    <source>
        <dbReference type="ARBA" id="ARBA00009547"/>
    </source>
</evidence>
<feature type="signal peptide" evidence="8">
    <location>
        <begin position="1"/>
        <end position="21"/>
    </location>
</feature>
<evidence type="ECO:0000313" key="10">
    <source>
        <dbReference type="Proteomes" id="UP000789572"/>
    </source>
</evidence>
<keyword evidence="5" id="KW-0378">Hydrolase</keyword>
<reference evidence="9" key="1">
    <citation type="submission" date="2021-06" db="EMBL/GenBank/DDBJ databases">
        <authorList>
            <person name="Kallberg Y."/>
            <person name="Tangrot J."/>
            <person name="Rosling A."/>
        </authorList>
    </citation>
    <scope>NUCLEOTIDE SEQUENCE</scope>
    <source>
        <strain evidence="9">IA702</strain>
    </source>
</reference>
<dbReference type="GO" id="GO:0004519">
    <property type="term" value="F:endonuclease activity"/>
    <property type="evidence" value="ECO:0007669"/>
    <property type="project" value="UniProtKB-KW"/>
</dbReference>
<dbReference type="PANTHER" id="PTHR33146:SF26">
    <property type="entry name" value="ENDONUCLEASE 4"/>
    <property type="match status" value="1"/>
</dbReference>
<dbReference type="EMBL" id="CAJVPJ010000413">
    <property type="protein sequence ID" value="CAG8522206.1"/>
    <property type="molecule type" value="Genomic_DNA"/>
</dbReference>
<keyword evidence="2" id="KW-0540">Nuclease</keyword>
<dbReference type="InterPro" id="IPR003154">
    <property type="entry name" value="S1/P1nuclease"/>
</dbReference>
<dbReference type="GO" id="GO:0016788">
    <property type="term" value="F:hydrolase activity, acting on ester bonds"/>
    <property type="evidence" value="ECO:0007669"/>
    <property type="project" value="InterPro"/>
</dbReference>
<dbReference type="InterPro" id="IPR008947">
    <property type="entry name" value="PLipase_C/P1_nuclease_dom_sf"/>
</dbReference>
<evidence type="ECO:0000256" key="5">
    <source>
        <dbReference type="ARBA" id="ARBA00022801"/>
    </source>
</evidence>
<keyword evidence="4" id="KW-0255">Endonuclease</keyword>
<keyword evidence="8" id="KW-0732">Signal</keyword>
<evidence type="ECO:0000256" key="3">
    <source>
        <dbReference type="ARBA" id="ARBA00022723"/>
    </source>
</evidence>
<gene>
    <name evidence="9" type="ORF">POCULU_LOCUS3631</name>
</gene>
<dbReference type="GO" id="GO:0006308">
    <property type="term" value="P:DNA catabolic process"/>
    <property type="evidence" value="ECO:0007669"/>
    <property type="project" value="InterPro"/>
</dbReference>
<evidence type="ECO:0000256" key="4">
    <source>
        <dbReference type="ARBA" id="ARBA00022759"/>
    </source>
</evidence>
<dbReference type="OrthoDB" id="441446at2759"/>
<dbReference type="GO" id="GO:0046872">
    <property type="term" value="F:metal ion binding"/>
    <property type="evidence" value="ECO:0007669"/>
    <property type="project" value="UniProtKB-KW"/>
</dbReference>
<dbReference type="SUPFAM" id="SSF48537">
    <property type="entry name" value="Phospholipase C/P1 nuclease"/>
    <property type="match status" value="1"/>
</dbReference>
<evidence type="ECO:0000313" key="9">
    <source>
        <dbReference type="EMBL" id="CAG8522206.1"/>
    </source>
</evidence>
<sequence>MKLFIFSLITLLACFTPVTYSWGAAGHRTVGRIAQNFLTDDVSNQVNALLGESLEAVSTWADEIKRKDPSFNWAKPLHFIDTHDNPPKTCTVSMVRTVRQSVIANREGALLQATITNYTYQLDSSNGFKFGERNIALKFLTHFLGDITQRLYLIPALHACGKETGGLNVNVTFNQESDKLHFIWDDNMIEKRLQDFSSSSEETMPGESKFTDADIEAYATTLTLAITSGSYKDIKSDWTSCIGEANAVTQCPLQWASDTNALNCNNVVWKYVLDNPNEDLAGDYYNAVVPYIDMQLAKGGYRLGMLLNHVLGRTESIVLQDYNDSI</sequence>
<organism evidence="9 10">
    <name type="scientific">Paraglomus occultum</name>
    <dbReference type="NCBI Taxonomy" id="144539"/>
    <lineage>
        <taxon>Eukaryota</taxon>
        <taxon>Fungi</taxon>
        <taxon>Fungi incertae sedis</taxon>
        <taxon>Mucoromycota</taxon>
        <taxon>Glomeromycotina</taxon>
        <taxon>Glomeromycetes</taxon>
        <taxon>Paraglomerales</taxon>
        <taxon>Paraglomeraceae</taxon>
        <taxon>Paraglomus</taxon>
    </lineage>
</organism>
<keyword evidence="10" id="KW-1185">Reference proteome</keyword>
<protein>
    <submittedName>
        <fullName evidence="9">8236_t:CDS:1</fullName>
    </submittedName>
</protein>
<evidence type="ECO:0000256" key="7">
    <source>
        <dbReference type="ARBA" id="ARBA00023180"/>
    </source>
</evidence>
<name>A0A9N9AAU0_9GLOM</name>
<dbReference type="GO" id="GO:0003676">
    <property type="term" value="F:nucleic acid binding"/>
    <property type="evidence" value="ECO:0007669"/>
    <property type="project" value="InterPro"/>
</dbReference>
<evidence type="ECO:0000256" key="8">
    <source>
        <dbReference type="SAM" id="SignalP"/>
    </source>
</evidence>
<comment type="similarity">
    <text evidence="1">Belongs to the nuclease type I family.</text>
</comment>
<dbReference type="PANTHER" id="PTHR33146">
    <property type="entry name" value="ENDONUCLEASE 4"/>
    <property type="match status" value="1"/>
</dbReference>
<comment type="caution">
    <text evidence="9">The sequence shown here is derived from an EMBL/GenBank/DDBJ whole genome shotgun (WGS) entry which is preliminary data.</text>
</comment>
<keyword evidence="3" id="KW-0479">Metal-binding</keyword>
<keyword evidence="6" id="KW-1015">Disulfide bond</keyword>
<dbReference type="Gene3D" id="1.10.575.10">
    <property type="entry name" value="P1 Nuclease"/>
    <property type="match status" value="1"/>
</dbReference>